<reference evidence="3" key="1">
    <citation type="journal article" date="2014" name="Int. J. Syst. Evol. Microbiol.">
        <title>Complete genome sequence of Corynebacterium casei LMG S-19264T (=DSM 44701T), isolated from a smear-ripened cheese.</title>
        <authorList>
            <consortium name="US DOE Joint Genome Institute (JGI-PGF)"/>
            <person name="Walter F."/>
            <person name="Albersmeier A."/>
            <person name="Kalinowski J."/>
            <person name="Ruckert C."/>
        </authorList>
    </citation>
    <scope>NUCLEOTIDE SEQUENCE</scope>
    <source>
        <strain evidence="3">JCM 3172</strain>
    </source>
</reference>
<dbReference type="Proteomes" id="UP000619486">
    <property type="component" value="Unassembled WGS sequence"/>
</dbReference>
<keyword evidence="4" id="KW-1185">Reference proteome</keyword>
<proteinExistence type="predicted"/>
<reference evidence="3" key="2">
    <citation type="submission" date="2020-09" db="EMBL/GenBank/DDBJ databases">
        <authorList>
            <person name="Sun Q."/>
            <person name="Ohkuma M."/>
        </authorList>
    </citation>
    <scope>NUCLEOTIDE SEQUENCE</scope>
    <source>
        <strain evidence="3">JCM 3172</strain>
    </source>
</reference>
<dbReference type="RefSeq" id="WP_189201932.1">
    <property type="nucleotide sequence ID" value="NZ_BMQQ01000009.1"/>
</dbReference>
<keyword evidence="1" id="KW-1133">Transmembrane helix</keyword>
<evidence type="ECO:0000313" key="3">
    <source>
        <dbReference type="EMBL" id="GGT33219.1"/>
    </source>
</evidence>
<feature type="signal peptide" evidence="2">
    <location>
        <begin position="1"/>
        <end position="29"/>
    </location>
</feature>
<dbReference type="EMBL" id="BMQQ01000009">
    <property type="protein sequence ID" value="GGT33219.1"/>
    <property type="molecule type" value="Genomic_DNA"/>
</dbReference>
<gene>
    <name evidence="3" type="ORF">GCM10014713_28450</name>
</gene>
<feature type="transmembrane region" description="Helical" evidence="1">
    <location>
        <begin position="53"/>
        <end position="76"/>
    </location>
</feature>
<organism evidence="3 4">
    <name type="scientific">Streptomyces purpureus</name>
    <dbReference type="NCBI Taxonomy" id="1951"/>
    <lineage>
        <taxon>Bacteria</taxon>
        <taxon>Bacillati</taxon>
        <taxon>Actinomycetota</taxon>
        <taxon>Actinomycetes</taxon>
        <taxon>Kitasatosporales</taxon>
        <taxon>Streptomycetaceae</taxon>
        <taxon>Streptomyces</taxon>
    </lineage>
</organism>
<feature type="chain" id="PRO_5036873637" evidence="2">
    <location>
        <begin position="30"/>
        <end position="83"/>
    </location>
</feature>
<dbReference type="AlphaFoldDB" id="A0A918H399"/>
<keyword evidence="1" id="KW-0472">Membrane</keyword>
<accession>A0A918H399</accession>
<comment type="caution">
    <text evidence="3">The sequence shown here is derived from an EMBL/GenBank/DDBJ whole genome shotgun (WGS) entry which is preliminary data.</text>
</comment>
<keyword evidence="1" id="KW-0812">Transmembrane</keyword>
<evidence type="ECO:0000313" key="4">
    <source>
        <dbReference type="Proteomes" id="UP000619486"/>
    </source>
</evidence>
<protein>
    <submittedName>
        <fullName evidence="3">Uncharacterized protein</fullName>
    </submittedName>
</protein>
<sequence>MSSYARLRAAALTAAVVGALAVPATAAFAAPPSPSLSPAAGSAAEGFSTARDHSTLLVAGGSVAAVGAAGIGFATLRRGRSES</sequence>
<evidence type="ECO:0000256" key="1">
    <source>
        <dbReference type="SAM" id="Phobius"/>
    </source>
</evidence>
<evidence type="ECO:0000256" key="2">
    <source>
        <dbReference type="SAM" id="SignalP"/>
    </source>
</evidence>
<keyword evidence="2" id="KW-0732">Signal</keyword>
<name>A0A918H399_9ACTN</name>